<protein>
    <submittedName>
        <fullName evidence="1">Uncharacterized protein</fullName>
    </submittedName>
</protein>
<organism evidence="1 2">
    <name type="scientific">Trametes cubensis</name>
    <dbReference type="NCBI Taxonomy" id="1111947"/>
    <lineage>
        <taxon>Eukaryota</taxon>
        <taxon>Fungi</taxon>
        <taxon>Dikarya</taxon>
        <taxon>Basidiomycota</taxon>
        <taxon>Agaricomycotina</taxon>
        <taxon>Agaricomycetes</taxon>
        <taxon>Polyporales</taxon>
        <taxon>Polyporaceae</taxon>
        <taxon>Trametes</taxon>
    </lineage>
</organism>
<reference evidence="1" key="1">
    <citation type="submission" date="2022-11" db="EMBL/GenBank/DDBJ databases">
        <title>Genome Sequence of Cubamyces cubensis.</title>
        <authorList>
            <person name="Buettner E."/>
        </authorList>
    </citation>
    <scope>NUCLEOTIDE SEQUENCE</scope>
    <source>
        <strain evidence="1">MPL-01</strain>
    </source>
</reference>
<proteinExistence type="predicted"/>
<dbReference type="AlphaFoldDB" id="A0AAD7XEE1"/>
<accession>A0AAD7XEE1</accession>
<evidence type="ECO:0000313" key="2">
    <source>
        <dbReference type="Proteomes" id="UP001215151"/>
    </source>
</evidence>
<evidence type="ECO:0000313" key="1">
    <source>
        <dbReference type="EMBL" id="KAJ8495010.1"/>
    </source>
</evidence>
<dbReference type="Proteomes" id="UP001215151">
    <property type="component" value="Unassembled WGS sequence"/>
</dbReference>
<keyword evidence="2" id="KW-1185">Reference proteome</keyword>
<comment type="caution">
    <text evidence="1">The sequence shown here is derived from an EMBL/GenBank/DDBJ whole genome shotgun (WGS) entry which is preliminary data.</text>
</comment>
<gene>
    <name evidence="1" type="ORF">ONZ51_g1957</name>
</gene>
<name>A0AAD7XEE1_9APHY</name>
<dbReference type="EMBL" id="JAPEVG010000029">
    <property type="protein sequence ID" value="KAJ8495010.1"/>
    <property type="molecule type" value="Genomic_DNA"/>
</dbReference>
<sequence length="174" mass="19184">MPSLVSLRDVVKLERRRAAQIDLCALGWSAAPWVTTELEIGARLGGATPPPRTVHLVFYRNHHIPLNLYLSDFLQLAMATALAQNHEENVFLTVTLSPTSALYNDPDGLAIHPLITRLGRIGELQDVQVLSVPRASWPQMQGSLLDALNGLPGVLRVDVQERPKMRAKRGGDEL</sequence>